<dbReference type="RefSeq" id="WP_126915135.1">
    <property type="nucleotide sequence ID" value="NZ_CP034587.1"/>
</dbReference>
<dbReference type="OrthoDB" id="3462393at2"/>
<evidence type="ECO:0000313" key="2">
    <source>
        <dbReference type="EMBL" id="AZQ72616.1"/>
    </source>
</evidence>
<dbReference type="SUPFAM" id="SSF47413">
    <property type="entry name" value="lambda repressor-like DNA-binding domains"/>
    <property type="match status" value="1"/>
</dbReference>
<dbReference type="SMART" id="SM00530">
    <property type="entry name" value="HTH_XRE"/>
    <property type="match status" value="1"/>
</dbReference>
<keyword evidence="3" id="KW-1185">Reference proteome</keyword>
<protein>
    <submittedName>
        <fullName evidence="2">XRE family transcriptional regulator</fullName>
    </submittedName>
</protein>
<dbReference type="InterPro" id="IPR043917">
    <property type="entry name" value="DUF5753"/>
</dbReference>
<dbReference type="Pfam" id="PF13560">
    <property type="entry name" value="HTH_31"/>
    <property type="match status" value="1"/>
</dbReference>
<dbReference type="Proteomes" id="UP000267900">
    <property type="component" value="Chromosome"/>
</dbReference>
<dbReference type="CDD" id="cd00093">
    <property type="entry name" value="HTH_XRE"/>
    <property type="match status" value="1"/>
</dbReference>
<feature type="domain" description="HTH cro/C1-type" evidence="1">
    <location>
        <begin position="18"/>
        <end position="72"/>
    </location>
</feature>
<accession>A0A3Q9FX00</accession>
<sequence length="284" mass="32036">MPPRDRPTVRQARLGAELRKLREAARKTAREAAESVGTDQAKISMIEAGRRGVSEERIRRLAAFYSCDDSALIDALCVISREHRGQGWWDAYRDILPPGFLDIAELEHHAAYIRCLQPVNFPGVLQTEDYARALFAGVLPKLPDGEVEARVEQRLKRRAIFERENPPRFEAFVHEAALRMRVGGRKVAREQLGHLMEMSERPYASLRVIPFAHEDFIEVTQTVLYAGGVVPQLDTVQLDTPFGGRYLDAVADREKYRMLLDAAKQASLGPADSRTFIGKIAQEL</sequence>
<dbReference type="EMBL" id="CP034587">
    <property type="protein sequence ID" value="AZQ72616.1"/>
    <property type="molecule type" value="Genomic_DNA"/>
</dbReference>
<dbReference type="Gene3D" id="1.10.260.40">
    <property type="entry name" value="lambda repressor-like DNA-binding domains"/>
    <property type="match status" value="1"/>
</dbReference>
<reference evidence="2 3" key="1">
    <citation type="submission" date="2018-12" db="EMBL/GenBank/DDBJ databases">
        <title>The whole draft genome of Streptomyce luteoverticillatus CGMCC 15060.</title>
        <authorList>
            <person name="Feng Z."/>
            <person name="Chen G."/>
            <person name="Zhang J."/>
            <person name="Zhu H."/>
            <person name="Yu X."/>
            <person name="Zhang W."/>
            <person name="Zhang X."/>
        </authorList>
    </citation>
    <scope>NUCLEOTIDE SEQUENCE [LARGE SCALE GENOMIC DNA]</scope>
    <source>
        <strain evidence="2 3">CGMCC 15060</strain>
    </source>
</reference>
<dbReference type="InterPro" id="IPR001387">
    <property type="entry name" value="Cro/C1-type_HTH"/>
</dbReference>
<name>A0A3Q9FX00_STRLT</name>
<dbReference type="Pfam" id="PF19054">
    <property type="entry name" value="DUF5753"/>
    <property type="match status" value="1"/>
</dbReference>
<proteinExistence type="predicted"/>
<organism evidence="2 3">
    <name type="scientific">Streptomyces luteoverticillatus</name>
    <name type="common">Streptoverticillium luteoverticillatus</name>
    <dbReference type="NCBI Taxonomy" id="66425"/>
    <lineage>
        <taxon>Bacteria</taxon>
        <taxon>Bacillati</taxon>
        <taxon>Actinomycetota</taxon>
        <taxon>Actinomycetes</taxon>
        <taxon>Kitasatosporales</taxon>
        <taxon>Streptomycetaceae</taxon>
        <taxon>Streptomyces</taxon>
    </lineage>
</organism>
<gene>
    <name evidence="2" type="ORF">EKH77_16565</name>
</gene>
<dbReference type="GO" id="GO:0003677">
    <property type="term" value="F:DNA binding"/>
    <property type="evidence" value="ECO:0007669"/>
    <property type="project" value="InterPro"/>
</dbReference>
<dbReference type="AlphaFoldDB" id="A0A3Q9FX00"/>
<evidence type="ECO:0000313" key="3">
    <source>
        <dbReference type="Proteomes" id="UP000267900"/>
    </source>
</evidence>
<dbReference type="PROSITE" id="PS50943">
    <property type="entry name" value="HTH_CROC1"/>
    <property type="match status" value="1"/>
</dbReference>
<evidence type="ECO:0000259" key="1">
    <source>
        <dbReference type="PROSITE" id="PS50943"/>
    </source>
</evidence>
<dbReference type="InterPro" id="IPR010982">
    <property type="entry name" value="Lambda_DNA-bd_dom_sf"/>
</dbReference>